<dbReference type="EMBL" id="JAAAHW010007165">
    <property type="protein sequence ID" value="KAF9950607.1"/>
    <property type="molecule type" value="Genomic_DNA"/>
</dbReference>
<feature type="region of interest" description="Disordered" evidence="1">
    <location>
        <begin position="492"/>
        <end position="542"/>
    </location>
</feature>
<feature type="region of interest" description="Disordered" evidence="1">
    <location>
        <begin position="248"/>
        <end position="341"/>
    </location>
</feature>
<name>A0A9P6IW44_9FUNG</name>
<evidence type="ECO:0000256" key="1">
    <source>
        <dbReference type="SAM" id="MobiDB-lite"/>
    </source>
</evidence>
<feature type="compositionally biased region" description="Basic and acidic residues" evidence="1">
    <location>
        <begin position="205"/>
        <end position="221"/>
    </location>
</feature>
<proteinExistence type="predicted"/>
<comment type="caution">
    <text evidence="2">The sequence shown here is derived from an EMBL/GenBank/DDBJ whole genome shotgun (WGS) entry which is preliminary data.</text>
</comment>
<keyword evidence="3" id="KW-1185">Reference proteome</keyword>
<evidence type="ECO:0000313" key="2">
    <source>
        <dbReference type="EMBL" id="KAF9950607.1"/>
    </source>
</evidence>
<organism evidence="2 3">
    <name type="scientific">Modicella reniformis</name>
    <dbReference type="NCBI Taxonomy" id="1440133"/>
    <lineage>
        <taxon>Eukaryota</taxon>
        <taxon>Fungi</taxon>
        <taxon>Fungi incertae sedis</taxon>
        <taxon>Mucoromycota</taxon>
        <taxon>Mortierellomycotina</taxon>
        <taxon>Mortierellomycetes</taxon>
        <taxon>Mortierellales</taxon>
        <taxon>Mortierellaceae</taxon>
        <taxon>Modicella</taxon>
    </lineage>
</organism>
<reference evidence="2" key="1">
    <citation type="journal article" date="2020" name="Fungal Divers.">
        <title>Resolving the Mortierellaceae phylogeny through synthesis of multi-gene phylogenetics and phylogenomics.</title>
        <authorList>
            <person name="Vandepol N."/>
            <person name="Liber J."/>
            <person name="Desiro A."/>
            <person name="Na H."/>
            <person name="Kennedy M."/>
            <person name="Barry K."/>
            <person name="Grigoriev I.V."/>
            <person name="Miller A.N."/>
            <person name="O'Donnell K."/>
            <person name="Stajich J.E."/>
            <person name="Bonito G."/>
        </authorList>
    </citation>
    <scope>NUCLEOTIDE SEQUENCE</scope>
    <source>
        <strain evidence="2">MES-2147</strain>
    </source>
</reference>
<feature type="compositionally biased region" description="Polar residues" evidence="1">
    <location>
        <begin position="293"/>
        <end position="307"/>
    </location>
</feature>
<accession>A0A9P6IW44</accession>
<dbReference type="OrthoDB" id="10677706at2759"/>
<feature type="compositionally biased region" description="Acidic residues" evidence="1">
    <location>
        <begin position="155"/>
        <end position="168"/>
    </location>
</feature>
<protein>
    <submittedName>
        <fullName evidence="2">Uncharacterized protein</fullName>
    </submittedName>
</protein>
<dbReference type="AlphaFoldDB" id="A0A9P6IW44"/>
<gene>
    <name evidence="2" type="ORF">BGZ65_006508</name>
</gene>
<feature type="compositionally biased region" description="Polar residues" evidence="1">
    <location>
        <begin position="317"/>
        <end position="331"/>
    </location>
</feature>
<sequence length="568" mass="62820">MDTDKMQFQDLNFDNFISVQPGNTVEVRGTWGCRLYAKGKKDVGFKLFLFPQNVTILTDAPEVETFGLPIEPEFLNRDDADDVMLKIMTTTSELKKLEATAKTKGIDLDCYIRRRTATDTPDQESRRQERQGQGQTSRQANEKRNPDIPRGTQQDIDDDTEDSDDDDSFHDLVRRELSPFEEDTIIATARSFETHAQSEQLGEEFEQHMREAQKRSLEDQRGGSIIAMNKDGEGSSFTGKLVKTLGSLTTTGPGLGNKSGTNDGHDDGSDQQGSQPQANRRNGRFIVSETPEFETTSQPSVAQSESGGSARPRSDSQDQNSREGTPGSSQPVPGKAAGGRYSQDHIQNTHIRFGGELQKSSTNNVLSKVQEISQKVVDTVPTIRTPGSSDSLLGTSCMVRIKALKMKRNFQRMKRAMNLIYPDQDQEAGLECFEGEASDEGDLDEAPEKDLSCETLQEDEEHVEDQVAGEVGEGGIAAKQLNVETSGLDQCFQKRKGEGGSNDEGFDDFLGKDGIGGSKKRQTEEAEEDYSGHKRFKQDQGVIPAKRVLKMSDSTITIPLKKSRVNYD</sequence>
<feature type="region of interest" description="Disordered" evidence="1">
    <location>
        <begin position="116"/>
        <end position="168"/>
    </location>
</feature>
<evidence type="ECO:0000313" key="3">
    <source>
        <dbReference type="Proteomes" id="UP000749646"/>
    </source>
</evidence>
<dbReference type="Proteomes" id="UP000749646">
    <property type="component" value="Unassembled WGS sequence"/>
</dbReference>
<feature type="region of interest" description="Disordered" evidence="1">
    <location>
        <begin position="196"/>
        <end position="221"/>
    </location>
</feature>